<dbReference type="PANTHER" id="PTHR23500:SF608">
    <property type="entry name" value="OS07G0582400 PROTEIN"/>
    <property type="match status" value="1"/>
</dbReference>
<name>A0A8J5TCT2_ZIZPA</name>
<comment type="subcellular location">
    <subcellularLocation>
        <location evidence="1">Membrane</location>
        <topology evidence="1">Multi-pass membrane protein</topology>
    </subcellularLocation>
</comment>
<keyword evidence="3 9" id="KW-0813">Transport</keyword>
<feature type="transmembrane region" description="Helical" evidence="10">
    <location>
        <begin position="452"/>
        <end position="470"/>
    </location>
</feature>
<dbReference type="FunFam" id="1.20.1250.20:FF:000025">
    <property type="entry name" value="probable polyol transporter 4"/>
    <property type="match status" value="1"/>
</dbReference>
<dbReference type="PROSITE" id="PS00216">
    <property type="entry name" value="SUGAR_TRANSPORT_1"/>
    <property type="match status" value="1"/>
</dbReference>
<dbReference type="PROSITE" id="PS50850">
    <property type="entry name" value="MFS"/>
    <property type="match status" value="1"/>
</dbReference>
<dbReference type="GO" id="GO:0016020">
    <property type="term" value="C:membrane"/>
    <property type="evidence" value="ECO:0007669"/>
    <property type="project" value="UniProtKB-SubCell"/>
</dbReference>
<comment type="caution">
    <text evidence="12">The sequence shown here is derived from an EMBL/GenBank/DDBJ whole genome shotgun (WGS) entry which is preliminary data.</text>
</comment>
<reference evidence="12" key="2">
    <citation type="submission" date="2021-02" db="EMBL/GenBank/DDBJ databases">
        <authorList>
            <person name="Kimball J.A."/>
            <person name="Haas M.W."/>
            <person name="Macchietto M."/>
            <person name="Kono T."/>
            <person name="Duquette J."/>
            <person name="Shao M."/>
        </authorList>
    </citation>
    <scope>NUCLEOTIDE SEQUENCE</scope>
    <source>
        <tissue evidence="12">Fresh leaf tissue</tissue>
    </source>
</reference>
<evidence type="ECO:0000256" key="6">
    <source>
        <dbReference type="ARBA" id="ARBA00022847"/>
    </source>
</evidence>
<proteinExistence type="inferred from homology"/>
<keyword evidence="8 10" id="KW-0472">Membrane</keyword>
<evidence type="ECO:0000256" key="7">
    <source>
        <dbReference type="ARBA" id="ARBA00022989"/>
    </source>
</evidence>
<feature type="transmembrane region" description="Helical" evidence="10">
    <location>
        <begin position="147"/>
        <end position="165"/>
    </location>
</feature>
<dbReference type="OrthoDB" id="6339427at2759"/>
<keyword evidence="6" id="KW-0769">Symport</keyword>
<reference evidence="12" key="1">
    <citation type="journal article" date="2021" name="bioRxiv">
        <title>Whole Genome Assembly and Annotation of Northern Wild Rice, Zizania palustris L., Supports a Whole Genome Duplication in the Zizania Genus.</title>
        <authorList>
            <person name="Haas M."/>
            <person name="Kono T."/>
            <person name="Macchietto M."/>
            <person name="Millas R."/>
            <person name="McGilp L."/>
            <person name="Shao M."/>
            <person name="Duquette J."/>
            <person name="Hirsch C.N."/>
            <person name="Kimball J."/>
        </authorList>
    </citation>
    <scope>NUCLEOTIDE SEQUENCE</scope>
    <source>
        <tissue evidence="12">Fresh leaf tissue</tissue>
    </source>
</reference>
<feature type="transmembrane region" description="Helical" evidence="10">
    <location>
        <begin position="62"/>
        <end position="79"/>
    </location>
</feature>
<dbReference type="PROSITE" id="PS00217">
    <property type="entry name" value="SUGAR_TRANSPORT_2"/>
    <property type="match status" value="1"/>
</dbReference>
<dbReference type="InterPro" id="IPR020846">
    <property type="entry name" value="MFS_dom"/>
</dbReference>
<feature type="transmembrane region" description="Helical" evidence="10">
    <location>
        <begin position="177"/>
        <end position="200"/>
    </location>
</feature>
<evidence type="ECO:0000313" key="13">
    <source>
        <dbReference type="Proteomes" id="UP000729402"/>
    </source>
</evidence>
<dbReference type="InterPro" id="IPR003663">
    <property type="entry name" value="Sugar/inositol_transpt"/>
</dbReference>
<dbReference type="InterPro" id="IPR005829">
    <property type="entry name" value="Sugar_transporter_CS"/>
</dbReference>
<evidence type="ECO:0000256" key="1">
    <source>
        <dbReference type="ARBA" id="ARBA00004141"/>
    </source>
</evidence>
<evidence type="ECO:0000313" key="12">
    <source>
        <dbReference type="EMBL" id="KAG8079975.1"/>
    </source>
</evidence>
<evidence type="ECO:0000256" key="4">
    <source>
        <dbReference type="ARBA" id="ARBA00022597"/>
    </source>
</evidence>
<evidence type="ECO:0000256" key="3">
    <source>
        <dbReference type="ARBA" id="ARBA00022448"/>
    </source>
</evidence>
<feature type="transmembrane region" description="Helical" evidence="10">
    <location>
        <begin position="347"/>
        <end position="370"/>
    </location>
</feature>
<evidence type="ECO:0000256" key="8">
    <source>
        <dbReference type="ARBA" id="ARBA00023136"/>
    </source>
</evidence>
<dbReference type="GO" id="GO:0015144">
    <property type="term" value="F:carbohydrate transmembrane transporter activity"/>
    <property type="evidence" value="ECO:0007669"/>
    <property type="project" value="InterPro"/>
</dbReference>
<evidence type="ECO:0000256" key="2">
    <source>
        <dbReference type="ARBA" id="ARBA00010992"/>
    </source>
</evidence>
<keyword evidence="4" id="KW-0762">Sugar transport</keyword>
<sequence>MASAALPEAVEPKKKGNVKFAFACAILASMTSILLGYDIGVMSGASLYIKKDLKITDVQVEILMGILNVYSLVGSFAAGRTSDWIGRRYTIVFAAVIFFAGAFLMGFAVNYGMLMFGRFVAGIGVGYALMIAPVYTAEVSPASARGFLTSFPEVFINFGILLGYVSNYAFSRLPLHLGWRVMLGIGAAPSVLLALMVLGMPESPRWLVMKGRLADAKVVLEKTSNTPEEAAERLADIKDAAGIPEDLDGDVVTVPKKGSGEEKRVWKELIFSPTPAMRRILLSGIGIHFFQQASGIDSVVLYSPRVFKSAGIVNENRLLGTTCAVGVIKTLFILVATFFLDRIGRRPLLLSSTGGMILSLIGLATGLTVIGQHPDAKIPWAIVLSIASTLAYVAFFSIGLGPITWVYSSEIFPLQVRALGCSLGVAANRVTSGAISMTFLSLSKAITIGGSFFLYSGIAALAWVFFYTYLPETRGRTLEEMSKLFGASEFAPPTLLKGDGRRQAELSEIAGDS</sequence>
<dbReference type="InterPro" id="IPR005828">
    <property type="entry name" value="MFS_sugar_transport-like"/>
</dbReference>
<dbReference type="GO" id="GO:0015293">
    <property type="term" value="F:symporter activity"/>
    <property type="evidence" value="ECO:0007669"/>
    <property type="project" value="UniProtKB-KW"/>
</dbReference>
<evidence type="ECO:0000256" key="10">
    <source>
        <dbReference type="SAM" id="Phobius"/>
    </source>
</evidence>
<dbReference type="NCBIfam" id="TIGR00879">
    <property type="entry name" value="SP"/>
    <property type="match status" value="1"/>
</dbReference>
<dbReference type="AlphaFoldDB" id="A0A8J5TCT2"/>
<feature type="transmembrane region" description="Helical" evidence="10">
    <location>
        <begin position="115"/>
        <end position="135"/>
    </location>
</feature>
<feature type="transmembrane region" description="Helical" evidence="10">
    <location>
        <begin position="318"/>
        <end position="340"/>
    </location>
</feature>
<dbReference type="EMBL" id="JAAALK010000282">
    <property type="protein sequence ID" value="KAG8079975.1"/>
    <property type="molecule type" value="Genomic_DNA"/>
</dbReference>
<gene>
    <name evidence="12" type="ORF">GUJ93_ZPchr0007g3795</name>
</gene>
<feature type="transmembrane region" description="Helical" evidence="10">
    <location>
        <begin position="382"/>
        <end position="407"/>
    </location>
</feature>
<feature type="domain" description="Major facilitator superfamily (MFS) profile" evidence="11">
    <location>
        <begin position="24"/>
        <end position="474"/>
    </location>
</feature>
<evidence type="ECO:0000259" key="11">
    <source>
        <dbReference type="PROSITE" id="PS50850"/>
    </source>
</evidence>
<comment type="similarity">
    <text evidence="2 9">Belongs to the major facilitator superfamily. Sugar transporter (TC 2.A.1.1) family.</text>
</comment>
<evidence type="ECO:0000256" key="9">
    <source>
        <dbReference type="RuleBase" id="RU003346"/>
    </source>
</evidence>
<dbReference type="PANTHER" id="PTHR23500">
    <property type="entry name" value="SOLUTE CARRIER FAMILY 2, FACILITATED GLUCOSE TRANSPORTER"/>
    <property type="match status" value="1"/>
</dbReference>
<keyword evidence="5 10" id="KW-0812">Transmembrane</keyword>
<dbReference type="Proteomes" id="UP000729402">
    <property type="component" value="Unassembled WGS sequence"/>
</dbReference>
<organism evidence="12 13">
    <name type="scientific">Zizania palustris</name>
    <name type="common">Northern wild rice</name>
    <dbReference type="NCBI Taxonomy" id="103762"/>
    <lineage>
        <taxon>Eukaryota</taxon>
        <taxon>Viridiplantae</taxon>
        <taxon>Streptophyta</taxon>
        <taxon>Embryophyta</taxon>
        <taxon>Tracheophyta</taxon>
        <taxon>Spermatophyta</taxon>
        <taxon>Magnoliopsida</taxon>
        <taxon>Liliopsida</taxon>
        <taxon>Poales</taxon>
        <taxon>Poaceae</taxon>
        <taxon>BOP clade</taxon>
        <taxon>Oryzoideae</taxon>
        <taxon>Oryzeae</taxon>
        <taxon>Zizaniinae</taxon>
        <taxon>Zizania</taxon>
    </lineage>
</organism>
<keyword evidence="13" id="KW-1185">Reference proteome</keyword>
<keyword evidence="7 10" id="KW-1133">Transmembrane helix</keyword>
<protein>
    <recommendedName>
        <fullName evidence="11">Major facilitator superfamily (MFS) profile domain-containing protein</fullName>
    </recommendedName>
</protein>
<feature type="transmembrane region" description="Helical" evidence="10">
    <location>
        <begin position="20"/>
        <end position="42"/>
    </location>
</feature>
<dbReference type="InterPro" id="IPR045262">
    <property type="entry name" value="STP/PLT_plant"/>
</dbReference>
<dbReference type="Pfam" id="PF00083">
    <property type="entry name" value="Sugar_tr"/>
    <property type="match status" value="1"/>
</dbReference>
<evidence type="ECO:0000256" key="5">
    <source>
        <dbReference type="ARBA" id="ARBA00022692"/>
    </source>
</evidence>
<feature type="transmembrane region" description="Helical" evidence="10">
    <location>
        <begin position="91"/>
        <end position="109"/>
    </location>
</feature>
<accession>A0A8J5TCT2</accession>